<comment type="caution">
    <text evidence="1">The sequence shown here is derived from an EMBL/GenBank/DDBJ whole genome shotgun (WGS) entry which is preliminary data.</text>
</comment>
<evidence type="ECO:0000313" key="2">
    <source>
        <dbReference type="Proteomes" id="UP000005938"/>
    </source>
</evidence>
<gene>
    <name evidence="1" type="ORF">W5A_03464</name>
</gene>
<dbReference type="Proteomes" id="UP000005938">
    <property type="component" value="Unassembled WGS sequence"/>
</dbReference>
<proteinExistence type="predicted"/>
<name>I0WHV3_9FLAO</name>
<evidence type="ECO:0000313" key="1">
    <source>
        <dbReference type="EMBL" id="EID75969.1"/>
    </source>
</evidence>
<organism evidence="1 2">
    <name type="scientific">Imtechella halotolerans K1</name>
    <dbReference type="NCBI Taxonomy" id="946077"/>
    <lineage>
        <taxon>Bacteria</taxon>
        <taxon>Pseudomonadati</taxon>
        <taxon>Bacteroidota</taxon>
        <taxon>Flavobacteriia</taxon>
        <taxon>Flavobacteriales</taxon>
        <taxon>Flavobacteriaceae</taxon>
        <taxon>Imtechella</taxon>
    </lineage>
</organism>
<dbReference type="STRING" id="946077.W5A_03464"/>
<reference evidence="1 2" key="1">
    <citation type="journal article" date="2012" name="J. Bacteriol.">
        <title>Genome Sequence of the Halotolerant Bacterium Imtechella halotolerans K1T.</title>
        <authorList>
            <person name="Kumar S."/>
            <person name="Vikram S."/>
            <person name="Subramanian S."/>
            <person name="Raghava G.P."/>
            <person name="Pinnaka A.K."/>
        </authorList>
    </citation>
    <scope>NUCLEOTIDE SEQUENCE [LARGE SCALE GENOMIC DNA]</scope>
    <source>
        <strain evidence="1 2">K1</strain>
    </source>
</reference>
<dbReference type="EMBL" id="AJJU01000003">
    <property type="protein sequence ID" value="EID75969.1"/>
    <property type="molecule type" value="Genomic_DNA"/>
</dbReference>
<dbReference type="AlphaFoldDB" id="I0WHV3"/>
<accession>I0WHV3</accession>
<protein>
    <submittedName>
        <fullName evidence="1">Uncharacterized protein</fullName>
    </submittedName>
</protein>
<sequence length="140" mass="15879">MPGSVPTQEAMVAKQLAAIDMNEVEKYPLFDHCDETASRITQKKCFEETLSRLFWEAFQSESFLVKEPISDTIYAYFIVTNEGKIVYDKMESNAYINTYFPSLDSLLKVKSEVFPVIHPALKQGIKVASKCKLPIVISSE</sequence>
<dbReference type="eggNOG" id="ENOG50321V6">
    <property type="taxonomic scope" value="Bacteria"/>
</dbReference>
<keyword evidence="2" id="KW-1185">Reference proteome</keyword>